<evidence type="ECO:0000313" key="1">
    <source>
        <dbReference type="EMBL" id="EKM28005.1"/>
    </source>
</evidence>
<reference evidence="1 2" key="1">
    <citation type="submission" date="2012-10" db="EMBL/GenBank/DDBJ databases">
        <title>Genome sequence of Vibrio Cholerae HENC-02.</title>
        <authorList>
            <person name="Eppinger M."/>
            <person name="Hasan N.A."/>
            <person name="Sengamalay N."/>
            <person name="Hine E."/>
            <person name="Su Q."/>
            <person name="Daugherty S.C."/>
            <person name="Young S."/>
            <person name="Sadzewicz L."/>
            <person name="Tallon L."/>
            <person name="Cebula T.A."/>
            <person name="Ravel J."/>
            <person name="Colwell R.R."/>
        </authorList>
    </citation>
    <scope>NUCLEOTIDE SEQUENCE [LARGE SCALE GENOMIC DNA]</scope>
    <source>
        <strain evidence="1 2">HENC-02</strain>
    </source>
</reference>
<protein>
    <submittedName>
        <fullName evidence="1">Uncharacterized protein</fullName>
    </submittedName>
</protein>
<feature type="non-terminal residue" evidence="1">
    <location>
        <position position="26"/>
    </location>
</feature>
<dbReference type="AlphaFoldDB" id="A0A454CNM6"/>
<sequence>MALHRPIFKASVERLGLFCISHPKKS</sequence>
<accession>A0A454CNM6</accession>
<dbReference type="Proteomes" id="UP000008367">
    <property type="component" value="Unassembled WGS sequence"/>
</dbReference>
<name>A0A454CNM6_VIBHA</name>
<proteinExistence type="predicted"/>
<evidence type="ECO:0000313" key="2">
    <source>
        <dbReference type="Proteomes" id="UP000008367"/>
    </source>
</evidence>
<dbReference type="EMBL" id="AJSR01002733">
    <property type="protein sequence ID" value="EKM28005.1"/>
    <property type="molecule type" value="Genomic_DNA"/>
</dbReference>
<comment type="caution">
    <text evidence="1">The sequence shown here is derived from an EMBL/GenBank/DDBJ whole genome shotgun (WGS) entry which is preliminary data.</text>
</comment>
<organism evidence="1 2">
    <name type="scientific">Vibrio harveyi</name>
    <name type="common">Beneckea harveyi</name>
    <dbReference type="NCBI Taxonomy" id="669"/>
    <lineage>
        <taxon>Bacteria</taxon>
        <taxon>Pseudomonadati</taxon>
        <taxon>Pseudomonadota</taxon>
        <taxon>Gammaproteobacteria</taxon>
        <taxon>Vibrionales</taxon>
        <taxon>Vibrionaceae</taxon>
        <taxon>Vibrio</taxon>
    </lineage>
</organism>
<gene>
    <name evidence="1" type="ORF">VCHENC02_0017A</name>
</gene>